<comment type="caution">
    <text evidence="3">The sequence shown here is derived from an EMBL/GenBank/DDBJ whole genome shotgun (WGS) entry which is preliminary data.</text>
</comment>
<feature type="compositionally biased region" description="Basic and acidic residues" evidence="1">
    <location>
        <begin position="62"/>
        <end position="79"/>
    </location>
</feature>
<sequence>MLKAQQDFLNNIGSFRSQPMTNLQNQGQQFNRVPMQQQRQLQPQPHQQSQFQQHPNSQQQQQHDRMMKQQQEQQRHKDNNNAASRNPPPRNPPSLTTNNRIFKTPPPLLPLPTPPHQQPVAQQQQQQPPPGSRLSQIFGNPNLSSNPTPTLSTAFAQWKTIGSNSEIKKSPGAGGLFSINRNNLEGIGGLGSLGLGGVTVGRGEAISAAHQKIEWKPKRVTTSQPGTLQIRNDNRQSQGLVFRPRGELSVYWCLPVQYVEGRDFFKREDSVKNNLKSLNLGLFRRGVGTCQNGIITKQIVNFNIQHDSKTQTYRGLVPFYAPRSPGTFVFRLFFDTATDSRFQLATSQTMYVEVQGRDLEPNLRFTLSQFKAKKTSLAALHQLGQVMQGLRVGGGGEGSGRAAWGCFCESRKVLQNVDKEVKEKETELKNLESTTYDSDDEITSAGRKEKRATLESLYRKKRDVEVALAHVVTYAVRNPSARSVFREDQWEVIRKEYERWCPLSEKFCGEEVKLLEYQKEVFGFEPRLILGKGGVGIEKLSKQVRENMQERAPGKGFAEGREEIRRRLQAVVDSCDEFPKGTELKIFGSSANGFGSPNSDLDMCLALPPGQPLKDGVEAMGALAEDLEKAGMVEVVARLTARISIIMFEDGVTKMECDISLHNPLAVKNTHLLNAYSTCDERVRQLAYTIKRWSKARDLNNPSAGTLSSYGWIMMLLHFLQSTGSKESPPVLPDLQKIGSEWTGEPAKIYEMGRCTGREMLKHPTTANVNVNVYFYNDRDKNGRVKHIPVLSAKNKIEVGYLLAGFFRYYAFQFDFRRCEDEVRGARSESTRMRSESIETLRTF</sequence>
<name>A0A9W7BNV8_9STRA</name>
<dbReference type="Pfam" id="PF22600">
    <property type="entry name" value="MTPAP-like_central"/>
    <property type="match status" value="1"/>
</dbReference>
<dbReference type="SUPFAM" id="SSF81631">
    <property type="entry name" value="PAP/OAS1 substrate-binding domain"/>
    <property type="match status" value="1"/>
</dbReference>
<dbReference type="GO" id="GO:0016779">
    <property type="term" value="F:nucleotidyltransferase activity"/>
    <property type="evidence" value="ECO:0007669"/>
    <property type="project" value="TreeGrafter"/>
</dbReference>
<dbReference type="AlphaFoldDB" id="A0A9W7BNV8"/>
<dbReference type="InterPro" id="IPR054708">
    <property type="entry name" value="MTPAP-like_central"/>
</dbReference>
<evidence type="ECO:0000313" key="3">
    <source>
        <dbReference type="EMBL" id="GMH90654.1"/>
    </source>
</evidence>
<dbReference type="InterPro" id="IPR043519">
    <property type="entry name" value="NT_sf"/>
</dbReference>
<evidence type="ECO:0000313" key="4">
    <source>
        <dbReference type="Proteomes" id="UP001162640"/>
    </source>
</evidence>
<dbReference type="Gene3D" id="3.30.460.10">
    <property type="entry name" value="Beta Polymerase, domain 2"/>
    <property type="match status" value="1"/>
</dbReference>
<dbReference type="PANTHER" id="PTHR12271">
    <property type="entry name" value="POLY A POLYMERASE CID PAP -RELATED"/>
    <property type="match status" value="1"/>
</dbReference>
<dbReference type="GO" id="GO:0031123">
    <property type="term" value="P:RNA 3'-end processing"/>
    <property type="evidence" value="ECO:0007669"/>
    <property type="project" value="TreeGrafter"/>
</dbReference>
<feature type="domain" description="Poly(A) RNA polymerase mitochondrial-like central palm" evidence="2">
    <location>
        <begin position="540"/>
        <end position="677"/>
    </location>
</feature>
<gene>
    <name evidence="3" type="ORF">TL16_g11830</name>
</gene>
<reference evidence="4" key="1">
    <citation type="journal article" date="2023" name="Commun. Biol.">
        <title>Genome analysis of Parmales, the sister group of diatoms, reveals the evolutionary specialization of diatoms from phago-mixotrophs to photoautotrophs.</title>
        <authorList>
            <person name="Ban H."/>
            <person name="Sato S."/>
            <person name="Yoshikawa S."/>
            <person name="Yamada K."/>
            <person name="Nakamura Y."/>
            <person name="Ichinomiya M."/>
            <person name="Sato N."/>
            <person name="Blanc-Mathieu R."/>
            <person name="Endo H."/>
            <person name="Kuwata A."/>
            <person name="Ogata H."/>
        </authorList>
    </citation>
    <scope>NUCLEOTIDE SEQUENCE [LARGE SCALE GENOMIC DNA]</scope>
</reference>
<evidence type="ECO:0000259" key="2">
    <source>
        <dbReference type="Pfam" id="PF22600"/>
    </source>
</evidence>
<organism evidence="3 4">
    <name type="scientific">Triparma laevis f. inornata</name>
    <dbReference type="NCBI Taxonomy" id="1714386"/>
    <lineage>
        <taxon>Eukaryota</taxon>
        <taxon>Sar</taxon>
        <taxon>Stramenopiles</taxon>
        <taxon>Ochrophyta</taxon>
        <taxon>Bolidophyceae</taxon>
        <taxon>Parmales</taxon>
        <taxon>Triparmaceae</taxon>
        <taxon>Triparma</taxon>
    </lineage>
</organism>
<feature type="compositionally biased region" description="Low complexity" evidence="1">
    <location>
        <begin position="36"/>
        <end position="61"/>
    </location>
</feature>
<feature type="compositionally biased region" description="Pro residues" evidence="1">
    <location>
        <begin position="104"/>
        <end position="117"/>
    </location>
</feature>
<feature type="compositionally biased region" description="Polar residues" evidence="1">
    <location>
        <begin position="133"/>
        <end position="150"/>
    </location>
</feature>
<dbReference type="EMBL" id="BLQM01000454">
    <property type="protein sequence ID" value="GMH90654.1"/>
    <property type="molecule type" value="Genomic_DNA"/>
</dbReference>
<dbReference type="Proteomes" id="UP001162640">
    <property type="component" value="Unassembled WGS sequence"/>
</dbReference>
<feature type="region of interest" description="Disordered" evidence="1">
    <location>
        <begin position="1"/>
        <end position="150"/>
    </location>
</feature>
<dbReference type="CDD" id="cd05402">
    <property type="entry name" value="NT_PAP_TUTase"/>
    <property type="match status" value="1"/>
</dbReference>
<dbReference type="SUPFAM" id="SSF81301">
    <property type="entry name" value="Nucleotidyltransferase"/>
    <property type="match status" value="1"/>
</dbReference>
<protein>
    <recommendedName>
        <fullName evidence="2">Poly(A) RNA polymerase mitochondrial-like central palm domain-containing protein</fullName>
    </recommendedName>
</protein>
<proteinExistence type="predicted"/>
<dbReference type="Gene3D" id="1.10.1410.10">
    <property type="match status" value="1"/>
</dbReference>
<dbReference type="PANTHER" id="PTHR12271:SF40">
    <property type="entry name" value="POLY(A) RNA POLYMERASE GLD2"/>
    <property type="match status" value="1"/>
</dbReference>
<feature type="compositionally biased region" description="Polar residues" evidence="1">
    <location>
        <begin position="7"/>
        <end position="35"/>
    </location>
</feature>
<evidence type="ECO:0000256" key="1">
    <source>
        <dbReference type="SAM" id="MobiDB-lite"/>
    </source>
</evidence>
<accession>A0A9W7BNV8</accession>